<dbReference type="InterPro" id="IPR050259">
    <property type="entry name" value="SDR"/>
</dbReference>
<accession>A0A1I5PW34</accession>
<evidence type="ECO:0000313" key="4">
    <source>
        <dbReference type="EMBL" id="SFP38109.1"/>
    </source>
</evidence>
<dbReference type="Proteomes" id="UP000470404">
    <property type="component" value="Unassembled WGS sequence"/>
</dbReference>
<dbReference type="EMBL" id="FOWC01000005">
    <property type="protein sequence ID" value="SFP38109.1"/>
    <property type="molecule type" value="Genomic_DNA"/>
</dbReference>
<dbReference type="PRINTS" id="PR00081">
    <property type="entry name" value="GDHRDH"/>
</dbReference>
<gene>
    <name evidence="3" type="ORF">G3I59_10925</name>
    <name evidence="4" type="ORF">SAMN05421854_10595</name>
</gene>
<evidence type="ECO:0000313" key="3">
    <source>
        <dbReference type="EMBL" id="NEC56088.1"/>
    </source>
</evidence>
<evidence type="ECO:0000256" key="2">
    <source>
        <dbReference type="ARBA" id="ARBA00023002"/>
    </source>
</evidence>
<dbReference type="Proteomes" id="UP000199137">
    <property type="component" value="Unassembled WGS sequence"/>
</dbReference>
<dbReference type="AlphaFoldDB" id="A0A1I5PW34"/>
<dbReference type="FunFam" id="3.40.50.720:FF:000084">
    <property type="entry name" value="Short-chain dehydrogenase reductase"/>
    <property type="match status" value="1"/>
</dbReference>
<name>A0A1I5PW34_9PSEU</name>
<sequence length="262" mass="26945">MDLGLKGAAVLVTGASSGVGLATAAALLAEGAHVAACARDGVRLEKALADLPRAEGARLYTASCDVLDQAQVETFVAEAARELGGLAGVVNNAGRSLMARLAETTDGQWRAELHLKIFSVLHVVRAALPWLRTAANPAVVNVNAILARQPEPRLAATSAARAALLNLSTTLAAELAGDGVRVNSVCLGLVDTGQWRRRYEASGSGLSFVDWSAELAAGRGIPLGRLGTAEEVAFPIVTLLSPRASYVTGATIDVGGGIARYV</sequence>
<dbReference type="STRING" id="112413.SAMN05421854_10595"/>
<dbReference type="PANTHER" id="PTHR42879:SF6">
    <property type="entry name" value="NADPH-DEPENDENT REDUCTASE BACG"/>
    <property type="match status" value="1"/>
</dbReference>
<evidence type="ECO:0000256" key="1">
    <source>
        <dbReference type="ARBA" id="ARBA00006484"/>
    </source>
</evidence>
<evidence type="ECO:0000313" key="5">
    <source>
        <dbReference type="Proteomes" id="UP000199137"/>
    </source>
</evidence>
<dbReference type="OrthoDB" id="3676637at2"/>
<dbReference type="EMBL" id="JAAGNC010000064">
    <property type="protein sequence ID" value="NEC56088.1"/>
    <property type="molecule type" value="Genomic_DNA"/>
</dbReference>
<comment type="similarity">
    <text evidence="1">Belongs to the short-chain dehydrogenases/reductases (SDR) family.</text>
</comment>
<dbReference type="GO" id="GO:0016491">
    <property type="term" value="F:oxidoreductase activity"/>
    <property type="evidence" value="ECO:0007669"/>
    <property type="project" value="UniProtKB-KW"/>
</dbReference>
<dbReference type="InterPro" id="IPR002347">
    <property type="entry name" value="SDR_fam"/>
</dbReference>
<keyword evidence="2" id="KW-0560">Oxidoreductase</keyword>
<reference evidence="4 5" key="1">
    <citation type="submission" date="2016-10" db="EMBL/GenBank/DDBJ databases">
        <authorList>
            <person name="de Groot N.N."/>
        </authorList>
    </citation>
    <scope>NUCLEOTIDE SEQUENCE [LARGE SCALE GENOMIC DNA]</scope>
    <source>
        <strain evidence="4 5">DSM 44637</strain>
    </source>
</reference>
<dbReference type="RefSeq" id="WP_067579010.1">
    <property type="nucleotide sequence ID" value="NZ_FOWC01000005.1"/>
</dbReference>
<dbReference type="SUPFAM" id="SSF51735">
    <property type="entry name" value="NAD(P)-binding Rossmann-fold domains"/>
    <property type="match status" value="1"/>
</dbReference>
<proteinExistence type="inferred from homology"/>
<evidence type="ECO:0000313" key="6">
    <source>
        <dbReference type="Proteomes" id="UP000470404"/>
    </source>
</evidence>
<dbReference type="PANTHER" id="PTHR42879">
    <property type="entry name" value="3-OXOACYL-(ACYL-CARRIER-PROTEIN) REDUCTASE"/>
    <property type="match status" value="1"/>
</dbReference>
<dbReference type="NCBIfam" id="NF005468">
    <property type="entry name" value="PRK07062.1"/>
    <property type="match status" value="1"/>
</dbReference>
<organism evidence="4 5">
    <name type="scientific">Amycolatopsis rubida</name>
    <dbReference type="NCBI Taxonomy" id="112413"/>
    <lineage>
        <taxon>Bacteria</taxon>
        <taxon>Bacillati</taxon>
        <taxon>Actinomycetota</taxon>
        <taxon>Actinomycetes</taxon>
        <taxon>Pseudonocardiales</taxon>
        <taxon>Pseudonocardiaceae</taxon>
        <taxon>Amycolatopsis</taxon>
    </lineage>
</organism>
<dbReference type="Pfam" id="PF13561">
    <property type="entry name" value="adh_short_C2"/>
    <property type="match status" value="1"/>
</dbReference>
<dbReference type="InterPro" id="IPR036291">
    <property type="entry name" value="NAD(P)-bd_dom_sf"/>
</dbReference>
<keyword evidence="6" id="KW-1185">Reference proteome</keyword>
<reference evidence="3 6" key="2">
    <citation type="submission" date="2020-01" db="EMBL/GenBank/DDBJ databases">
        <title>Insect and environment-associated Actinomycetes.</title>
        <authorList>
            <person name="Currrie C."/>
            <person name="Chevrette M."/>
            <person name="Carlson C."/>
            <person name="Stubbendieck R."/>
            <person name="Wendt-Pienkowski E."/>
        </authorList>
    </citation>
    <scope>NUCLEOTIDE SEQUENCE [LARGE SCALE GENOMIC DNA]</scope>
    <source>
        <strain evidence="3 6">SID8386</strain>
    </source>
</reference>
<dbReference type="Gene3D" id="3.40.50.720">
    <property type="entry name" value="NAD(P)-binding Rossmann-like Domain"/>
    <property type="match status" value="1"/>
</dbReference>
<protein>
    <submittedName>
        <fullName evidence="4">NAD(P)-dependent dehydrogenase, short-chain alcohol dehydrogenase family</fullName>
    </submittedName>
    <submittedName>
        <fullName evidence="3">SDR family oxidoreductase</fullName>
    </submittedName>
</protein>